<dbReference type="EMBL" id="NVVJ01000071">
    <property type="protein sequence ID" value="PCJ21845.1"/>
    <property type="molecule type" value="Genomic_DNA"/>
</dbReference>
<dbReference type="PANTHER" id="PTHR34069">
    <property type="entry name" value="3-OXOACYL-[ACYL-CARRIER-PROTEIN] SYNTHASE 3"/>
    <property type="match status" value="1"/>
</dbReference>
<protein>
    <recommendedName>
        <fullName evidence="7">3-oxoacyl-ACP synthase</fullName>
    </recommendedName>
</protein>
<comment type="caution">
    <text evidence="5">The sequence shown here is derived from an EMBL/GenBank/DDBJ whole genome shotgun (WGS) entry which is preliminary data.</text>
</comment>
<gene>
    <name evidence="5" type="ORF">COA96_15250</name>
</gene>
<dbReference type="GO" id="GO:0004315">
    <property type="term" value="F:3-oxoacyl-[acyl-carrier-protein] synthase activity"/>
    <property type="evidence" value="ECO:0007669"/>
    <property type="project" value="InterPro"/>
</dbReference>
<keyword evidence="1" id="KW-0808">Transferase</keyword>
<dbReference type="InterPro" id="IPR013751">
    <property type="entry name" value="ACP_syn_III_N"/>
</dbReference>
<dbReference type="GO" id="GO:0044550">
    <property type="term" value="P:secondary metabolite biosynthetic process"/>
    <property type="evidence" value="ECO:0007669"/>
    <property type="project" value="TreeGrafter"/>
</dbReference>
<dbReference type="InterPro" id="IPR016039">
    <property type="entry name" value="Thiolase-like"/>
</dbReference>
<dbReference type="GO" id="GO:0006633">
    <property type="term" value="P:fatty acid biosynthetic process"/>
    <property type="evidence" value="ECO:0007669"/>
    <property type="project" value="InterPro"/>
</dbReference>
<evidence type="ECO:0000313" key="6">
    <source>
        <dbReference type="Proteomes" id="UP000218327"/>
    </source>
</evidence>
<accession>A0A2A5ARG7</accession>
<dbReference type="Proteomes" id="UP000218327">
    <property type="component" value="Unassembled WGS sequence"/>
</dbReference>
<evidence type="ECO:0000259" key="4">
    <source>
        <dbReference type="Pfam" id="PF08545"/>
    </source>
</evidence>
<keyword evidence="2" id="KW-0012">Acyltransferase</keyword>
<name>A0A2A5ARG7_9GAMM</name>
<feature type="domain" description="Beta-ketoacyl-[acyl-carrier-protein] synthase III C-terminal" evidence="3">
    <location>
        <begin position="256"/>
        <end position="339"/>
    </location>
</feature>
<proteinExistence type="predicted"/>
<sequence length="345" mass="37391">MVSVTISGSGSVLAPHEVETSELIKYAKLDRFGISPNIIFERMGITHVRHADDSVLPGDLATEAAKKAITASGIPANEIDMILYTGIERNCTEPATAHFIANDIGIDPKRLQYCWDMSNACHGFTAGILTARKFLKDQDEGDRIRNVLVCTGERSSGKTKVICEDFRNGRIGADRVQDTLGAFTVGDAGGAMVLSQCESDKGIKAISNSNNPRFAGLCLYQDFGADRGVKPIYAMKMPQICARTKRIIKRISPVILNRLGWGASDIDHGIFHQVGKRVHKDWLDIVGIEEARAPSTYAKWGNLASANLPVIWDMLDTKGAIKPGDNVFVVSAGSGISVTMLGITR</sequence>
<reference evidence="6" key="1">
    <citation type="submission" date="2017-08" db="EMBL/GenBank/DDBJ databases">
        <title>A dynamic microbial community with high functional redundancy inhabits the cold, oxic subseafloor aquifer.</title>
        <authorList>
            <person name="Tully B.J."/>
            <person name="Wheat C.G."/>
            <person name="Glazer B.T."/>
            <person name="Huber J.A."/>
        </authorList>
    </citation>
    <scope>NUCLEOTIDE SEQUENCE [LARGE SCALE GENOMIC DNA]</scope>
</reference>
<feature type="domain" description="Beta-ketoacyl-[acyl-carrier-protein] synthase III N-terminal" evidence="4">
    <location>
        <begin position="116"/>
        <end position="203"/>
    </location>
</feature>
<dbReference type="Gene3D" id="3.40.47.10">
    <property type="match status" value="2"/>
</dbReference>
<organism evidence="5 6">
    <name type="scientific">SAR86 cluster bacterium</name>
    <dbReference type="NCBI Taxonomy" id="2030880"/>
    <lineage>
        <taxon>Bacteria</taxon>
        <taxon>Pseudomonadati</taxon>
        <taxon>Pseudomonadota</taxon>
        <taxon>Gammaproteobacteria</taxon>
        <taxon>SAR86 cluster</taxon>
    </lineage>
</organism>
<evidence type="ECO:0000259" key="3">
    <source>
        <dbReference type="Pfam" id="PF08541"/>
    </source>
</evidence>
<evidence type="ECO:0000313" key="5">
    <source>
        <dbReference type="EMBL" id="PCJ21845.1"/>
    </source>
</evidence>
<dbReference type="SUPFAM" id="SSF53901">
    <property type="entry name" value="Thiolase-like"/>
    <property type="match status" value="1"/>
</dbReference>
<dbReference type="PANTHER" id="PTHR34069:SF3">
    <property type="entry name" value="ACYL-COA:ACYL-COA ALKYLTRANSFERASE"/>
    <property type="match status" value="1"/>
</dbReference>
<dbReference type="AlphaFoldDB" id="A0A2A5ARG7"/>
<dbReference type="Pfam" id="PF08545">
    <property type="entry name" value="ACP_syn_III"/>
    <property type="match status" value="1"/>
</dbReference>
<evidence type="ECO:0000256" key="2">
    <source>
        <dbReference type="ARBA" id="ARBA00023315"/>
    </source>
</evidence>
<dbReference type="InterPro" id="IPR013747">
    <property type="entry name" value="ACP_syn_III_C"/>
</dbReference>
<evidence type="ECO:0008006" key="7">
    <source>
        <dbReference type="Google" id="ProtNLM"/>
    </source>
</evidence>
<dbReference type="Pfam" id="PF08541">
    <property type="entry name" value="ACP_syn_III_C"/>
    <property type="match status" value="1"/>
</dbReference>
<evidence type="ECO:0000256" key="1">
    <source>
        <dbReference type="ARBA" id="ARBA00022679"/>
    </source>
</evidence>